<name>A0A2N3PY26_9PROT</name>
<accession>A0A2N3PY26</accession>
<evidence type="ECO:0000313" key="1">
    <source>
        <dbReference type="EMBL" id="PKU25298.1"/>
    </source>
</evidence>
<protein>
    <submittedName>
        <fullName evidence="1">Uncharacterized protein</fullName>
    </submittedName>
</protein>
<sequence>MTVVLWRTLMVQSVESPADSFSLFQLGGAARTPWAKSADSAVFAMTSQSGESSSASPDAGTSFFDTGQTTSGDYATVFQRLSTGLQALMVQLQSIAGNGGTSSDPPAVETAIADPPATGGFHASGGNRALQSDADAMINDLHGFIQVANGDFFVDGVAVSPVAAASGATANDNATPVASGDVAGSAFGQMSYGYAQAMMRAVRNYSAASAEASGSRPSAAISAVG</sequence>
<keyword evidence="2" id="KW-1185">Reference proteome</keyword>
<reference evidence="2" key="1">
    <citation type="submission" date="2017-12" db="EMBL/GenBank/DDBJ databases">
        <title>Draft genome sequence of Telmatospirillum siberiense 26-4b1T, an acidotolerant peatland alphaproteobacterium potentially involved in sulfur cycling.</title>
        <authorList>
            <person name="Hausmann B."/>
            <person name="Pjevac P."/>
            <person name="Schreck K."/>
            <person name="Herbold C.W."/>
            <person name="Daims H."/>
            <person name="Wagner M."/>
            <person name="Pester M."/>
            <person name="Loy A."/>
        </authorList>
    </citation>
    <scope>NUCLEOTIDE SEQUENCE [LARGE SCALE GENOMIC DNA]</scope>
    <source>
        <strain evidence="2">26-4b1</strain>
    </source>
</reference>
<dbReference type="AlphaFoldDB" id="A0A2N3PY26"/>
<dbReference type="EMBL" id="PIUM01000005">
    <property type="protein sequence ID" value="PKU25298.1"/>
    <property type="molecule type" value="Genomic_DNA"/>
</dbReference>
<organism evidence="1 2">
    <name type="scientific">Telmatospirillum siberiense</name>
    <dbReference type="NCBI Taxonomy" id="382514"/>
    <lineage>
        <taxon>Bacteria</taxon>
        <taxon>Pseudomonadati</taxon>
        <taxon>Pseudomonadota</taxon>
        <taxon>Alphaproteobacteria</taxon>
        <taxon>Rhodospirillales</taxon>
        <taxon>Rhodospirillaceae</taxon>
        <taxon>Telmatospirillum</taxon>
    </lineage>
</organism>
<gene>
    <name evidence="1" type="ORF">CWS72_06780</name>
</gene>
<dbReference type="Proteomes" id="UP000233293">
    <property type="component" value="Unassembled WGS sequence"/>
</dbReference>
<comment type="caution">
    <text evidence="1">The sequence shown here is derived from an EMBL/GenBank/DDBJ whole genome shotgun (WGS) entry which is preliminary data.</text>
</comment>
<evidence type="ECO:0000313" key="2">
    <source>
        <dbReference type="Proteomes" id="UP000233293"/>
    </source>
</evidence>
<proteinExistence type="predicted"/>